<dbReference type="PROSITE" id="PS51108">
    <property type="entry name" value="PTS_EIID"/>
    <property type="match status" value="1"/>
</dbReference>
<evidence type="ECO:0000313" key="2">
    <source>
        <dbReference type="EMBL" id="NMF06523.1"/>
    </source>
</evidence>
<sequence length="284" mass="31333">MKISNKNINTQSDICEDQLITKKDLKKVFWKSLPFEISWNYVRQDHMGFAYSMTPIVEKLYKNKEDRAEALKRHMEFFNITVYFSTLVLGIVTAMEEQKSKDPNFDTQSINNVKASLMGPLSGIGDSLFLGTLRIIAAGIGASLALNGSIFGAILFLLIYNIPAFALRYFGMMKGYEVGAGLLNQIQKSGLMNRITHSTAVLGLMTIGSMIATMVSVKVPLTFGSGDAVTKVQTILDSIMPCLLPLGVTFLIYWLLGKNIKVTYILLGVILISIVLAKFAILAP</sequence>
<dbReference type="EMBL" id="JABAGD010000035">
    <property type="protein sequence ID" value="NMF06523.1"/>
    <property type="molecule type" value="Genomic_DNA"/>
</dbReference>
<dbReference type="AlphaFoldDB" id="A0A7X9SRP6"/>
<comment type="caution">
    <text evidence="2">The sequence shown here is derived from an EMBL/GenBank/DDBJ whole genome shotgun (WGS) entry which is preliminary data.</text>
</comment>
<dbReference type="GO" id="GO:0005886">
    <property type="term" value="C:plasma membrane"/>
    <property type="evidence" value="ECO:0007669"/>
    <property type="project" value="TreeGrafter"/>
</dbReference>
<accession>A0A7X9SRP6</accession>
<dbReference type="GO" id="GO:0009401">
    <property type="term" value="P:phosphoenolpyruvate-dependent sugar phosphotransferase system"/>
    <property type="evidence" value="ECO:0007669"/>
    <property type="project" value="InterPro"/>
</dbReference>
<evidence type="ECO:0000313" key="3">
    <source>
        <dbReference type="Proteomes" id="UP000587880"/>
    </source>
</evidence>
<feature type="transmembrane region" description="Helical" evidence="1">
    <location>
        <begin position="195"/>
        <end position="215"/>
    </location>
</feature>
<dbReference type="Proteomes" id="UP000587880">
    <property type="component" value="Unassembled WGS sequence"/>
</dbReference>
<name>A0A7X9SRP6_CLOBE</name>
<dbReference type="PANTHER" id="PTHR32502:SF23">
    <property type="entry name" value="TRANSPORT PROTEIN, PTS SYSTEM"/>
    <property type="match status" value="1"/>
</dbReference>
<keyword evidence="1" id="KW-0812">Transmembrane</keyword>
<reference evidence="2 3" key="1">
    <citation type="submission" date="2020-04" db="EMBL/GenBank/DDBJ databases">
        <authorList>
            <person name="Hitch T.C.A."/>
            <person name="Wylensek D."/>
            <person name="Clavel T."/>
        </authorList>
    </citation>
    <scope>NUCLEOTIDE SEQUENCE [LARGE SCALE GENOMIC DNA]</scope>
    <source>
        <strain evidence="2 3">WB01_NA02</strain>
    </source>
</reference>
<feature type="transmembrane region" description="Helical" evidence="1">
    <location>
        <begin position="235"/>
        <end position="256"/>
    </location>
</feature>
<keyword evidence="1" id="KW-0472">Membrane</keyword>
<keyword evidence="1" id="KW-1133">Transmembrane helix</keyword>
<gene>
    <name evidence="2" type="ORF">HF849_17550</name>
</gene>
<feature type="transmembrane region" description="Helical" evidence="1">
    <location>
        <begin position="263"/>
        <end position="283"/>
    </location>
</feature>
<feature type="transmembrane region" description="Helical" evidence="1">
    <location>
        <begin position="77"/>
        <end position="95"/>
    </location>
</feature>
<evidence type="ECO:0000256" key="1">
    <source>
        <dbReference type="SAM" id="Phobius"/>
    </source>
</evidence>
<protein>
    <submittedName>
        <fullName evidence="2">PTS system mannose/fructose/sorbose family transporter subunit IID</fullName>
    </submittedName>
</protein>
<dbReference type="PANTHER" id="PTHR32502">
    <property type="entry name" value="N-ACETYLGALACTOSAMINE PERMEASE II COMPONENT-RELATED"/>
    <property type="match status" value="1"/>
</dbReference>
<dbReference type="Pfam" id="PF03613">
    <property type="entry name" value="EIID-AGA"/>
    <property type="match status" value="1"/>
</dbReference>
<dbReference type="RefSeq" id="WP_168982630.1">
    <property type="nucleotide sequence ID" value="NZ_JABAGD010000035.1"/>
</dbReference>
<organism evidence="2 3">
    <name type="scientific">Clostridium beijerinckii</name>
    <name type="common">Clostridium MP</name>
    <dbReference type="NCBI Taxonomy" id="1520"/>
    <lineage>
        <taxon>Bacteria</taxon>
        <taxon>Bacillati</taxon>
        <taxon>Bacillota</taxon>
        <taxon>Clostridia</taxon>
        <taxon>Eubacteriales</taxon>
        <taxon>Clostridiaceae</taxon>
        <taxon>Clostridium</taxon>
    </lineage>
</organism>
<dbReference type="InterPro" id="IPR050303">
    <property type="entry name" value="GatZ_KbaZ_carbometab"/>
</dbReference>
<dbReference type="InterPro" id="IPR004704">
    <property type="entry name" value="PTS_IID_man"/>
</dbReference>
<proteinExistence type="predicted"/>